<sequence length="177" mass="18058">MRQCIPTTEEIHAKVQGLNLEASVSIQYLYRKAAFGLALLMVPGFAAAQSKPVAAPGAFVPQSAMAYGGSGKAATSVTRETPLPVGTIEPVTLATGNVTSAAVALYGGSYVLNQFCTGYGSVTLRYRAADGATMLPLLSRVAADANGGTPVQFASGQTVDIALSGTTGCSVTLNRIP</sequence>
<dbReference type="Proteomes" id="UP000032025">
    <property type="component" value="Unassembled WGS sequence"/>
</dbReference>
<organism evidence="1 2">
    <name type="scientific">Sphingomonas paucimobilis NBRC 13935</name>
    <dbReference type="NCBI Taxonomy" id="1219050"/>
    <lineage>
        <taxon>Bacteria</taxon>
        <taxon>Pseudomonadati</taxon>
        <taxon>Pseudomonadota</taxon>
        <taxon>Alphaproteobacteria</taxon>
        <taxon>Sphingomonadales</taxon>
        <taxon>Sphingomonadaceae</taxon>
        <taxon>Sphingomonas</taxon>
    </lineage>
</organism>
<evidence type="ECO:0000313" key="1">
    <source>
        <dbReference type="EMBL" id="GAN14115.1"/>
    </source>
</evidence>
<keyword evidence="2" id="KW-1185">Reference proteome</keyword>
<proteinExistence type="predicted"/>
<reference evidence="1 2" key="1">
    <citation type="submission" date="2014-08" db="EMBL/GenBank/DDBJ databases">
        <title>Whole genome shotgun sequence of Sphingomonas paucimobilis NBRC 13935.</title>
        <authorList>
            <person name="Hosoyama A."/>
            <person name="Hashimoto M."/>
            <person name="Hosoyama Y."/>
            <person name="Noguchi M."/>
            <person name="Uohara A."/>
            <person name="Ohji S."/>
            <person name="Katano-Makiyama Y."/>
            <person name="Ichikawa N."/>
            <person name="Kimura A."/>
            <person name="Yamazoe A."/>
            <person name="Fujita N."/>
        </authorList>
    </citation>
    <scope>NUCLEOTIDE SEQUENCE [LARGE SCALE GENOMIC DNA]</scope>
    <source>
        <strain evidence="1 2">NBRC 13935</strain>
    </source>
</reference>
<dbReference type="EMBL" id="BBJS01000030">
    <property type="protein sequence ID" value="GAN14115.1"/>
    <property type="molecule type" value="Genomic_DNA"/>
</dbReference>
<protein>
    <submittedName>
        <fullName evidence="1">DNA, contig: SP630</fullName>
    </submittedName>
</protein>
<dbReference type="AlphaFoldDB" id="A0A0C9M2Y3"/>
<accession>A0A0C9M2Y3</accession>
<name>A0A0C9M2Y3_SPHPI</name>
<comment type="caution">
    <text evidence="1">The sequence shown here is derived from an EMBL/GenBank/DDBJ whole genome shotgun (WGS) entry which is preliminary data.</text>
</comment>
<gene>
    <name evidence="1" type="ORF">SP6_30_02560</name>
</gene>
<evidence type="ECO:0000313" key="2">
    <source>
        <dbReference type="Proteomes" id="UP000032025"/>
    </source>
</evidence>